<reference evidence="1 2" key="1">
    <citation type="journal article" date="2024" name="BMC Genomics">
        <title>De novo assembly and annotation of Popillia japonica's genome with initial clues to its potential as an invasive pest.</title>
        <authorList>
            <person name="Cucini C."/>
            <person name="Boschi S."/>
            <person name="Funari R."/>
            <person name="Cardaioli E."/>
            <person name="Iannotti N."/>
            <person name="Marturano G."/>
            <person name="Paoli F."/>
            <person name="Bruttini M."/>
            <person name="Carapelli A."/>
            <person name="Frati F."/>
            <person name="Nardi F."/>
        </authorList>
    </citation>
    <scope>NUCLEOTIDE SEQUENCE [LARGE SCALE GENOMIC DNA]</scope>
    <source>
        <strain evidence="1">DMR45628</strain>
    </source>
</reference>
<keyword evidence="2" id="KW-1185">Reference proteome</keyword>
<dbReference type="Proteomes" id="UP001458880">
    <property type="component" value="Unassembled WGS sequence"/>
</dbReference>
<name>A0AAW1LSB4_POPJA</name>
<organism evidence="1 2">
    <name type="scientific">Popillia japonica</name>
    <name type="common">Japanese beetle</name>
    <dbReference type="NCBI Taxonomy" id="7064"/>
    <lineage>
        <taxon>Eukaryota</taxon>
        <taxon>Metazoa</taxon>
        <taxon>Ecdysozoa</taxon>
        <taxon>Arthropoda</taxon>
        <taxon>Hexapoda</taxon>
        <taxon>Insecta</taxon>
        <taxon>Pterygota</taxon>
        <taxon>Neoptera</taxon>
        <taxon>Endopterygota</taxon>
        <taxon>Coleoptera</taxon>
        <taxon>Polyphaga</taxon>
        <taxon>Scarabaeiformia</taxon>
        <taxon>Scarabaeidae</taxon>
        <taxon>Rutelinae</taxon>
        <taxon>Popillia</taxon>
    </lineage>
</organism>
<gene>
    <name evidence="1" type="ORF">QE152_g11184</name>
</gene>
<sequence length="278" mass="31612">MEKNFVQADNTNLPKIDAISIARFFKNNPDFYAVELKNVKTAISARESYGDDAIGYVQLNRESGICTVKCKITPEHKIRSRCYNLTMVVNEDEGEIVSCLCHDCAAAAGGCKHAVAFLMWTHRRSEEPACTSVECYWRKSTLSKVGTTLKYITVKQLCKKEVMYSWRKSTLSKVGTTLKYITVKQLCKKEVPCHPNSSAVLEEFLSEAKIRKIENCELLKYQSNFQYTSILQYSLHHFMMGRVISQDDVNNVLKSMKETLNTDVIKSIEEATRNNKSG</sequence>
<dbReference type="PANTHER" id="PTHR39953:SF1">
    <property type="entry name" value="RE54151P"/>
    <property type="match status" value="1"/>
</dbReference>
<comment type="caution">
    <text evidence="1">The sequence shown here is derived from an EMBL/GenBank/DDBJ whole genome shotgun (WGS) entry which is preliminary data.</text>
</comment>
<evidence type="ECO:0000313" key="2">
    <source>
        <dbReference type="Proteomes" id="UP001458880"/>
    </source>
</evidence>
<dbReference type="AlphaFoldDB" id="A0AAW1LSB4"/>
<evidence type="ECO:0000313" key="1">
    <source>
        <dbReference type="EMBL" id="KAK9736905.1"/>
    </source>
</evidence>
<evidence type="ECO:0008006" key="3">
    <source>
        <dbReference type="Google" id="ProtNLM"/>
    </source>
</evidence>
<dbReference type="PANTHER" id="PTHR39953">
    <property type="entry name" value="RE54151P"/>
    <property type="match status" value="1"/>
</dbReference>
<dbReference type="EMBL" id="JASPKY010000107">
    <property type="protein sequence ID" value="KAK9736905.1"/>
    <property type="molecule type" value="Genomic_DNA"/>
</dbReference>
<accession>A0AAW1LSB4</accession>
<proteinExistence type="predicted"/>
<protein>
    <recommendedName>
        <fullName evidence="3">SWIM-type domain-containing protein</fullName>
    </recommendedName>
</protein>